<reference evidence="4 5" key="1">
    <citation type="journal article" date="2018" name="Genome Biol. Evol.">
        <title>Multiple Roots of Fruiting Body Formation in Amoebozoa.</title>
        <authorList>
            <person name="Hillmann F."/>
            <person name="Forbes G."/>
            <person name="Novohradska S."/>
            <person name="Ferling I."/>
            <person name="Riege K."/>
            <person name="Groth M."/>
            <person name="Westermann M."/>
            <person name="Marz M."/>
            <person name="Spaller T."/>
            <person name="Winckler T."/>
            <person name="Schaap P."/>
            <person name="Glockner G."/>
        </authorList>
    </citation>
    <scope>NUCLEOTIDE SEQUENCE [LARGE SCALE GENOMIC DNA]</scope>
    <source>
        <strain evidence="4 5">Jena</strain>
    </source>
</reference>
<keyword evidence="3" id="KW-0472">Membrane</keyword>
<evidence type="ECO:0000313" key="4">
    <source>
        <dbReference type="EMBL" id="PRP80590.1"/>
    </source>
</evidence>
<protein>
    <submittedName>
        <fullName evidence="4">Viral A-type inclusion protein</fullName>
    </submittedName>
</protein>
<feature type="coiled-coil region" evidence="1">
    <location>
        <begin position="314"/>
        <end position="363"/>
    </location>
</feature>
<feature type="region of interest" description="Disordered" evidence="2">
    <location>
        <begin position="372"/>
        <end position="413"/>
    </location>
</feature>
<feature type="region of interest" description="Disordered" evidence="2">
    <location>
        <begin position="55"/>
        <end position="74"/>
    </location>
</feature>
<evidence type="ECO:0000256" key="1">
    <source>
        <dbReference type="SAM" id="Coils"/>
    </source>
</evidence>
<dbReference type="InParanoid" id="A0A2P6N9H5"/>
<keyword evidence="5" id="KW-1185">Reference proteome</keyword>
<comment type="caution">
    <text evidence="4">The sequence shown here is derived from an EMBL/GenBank/DDBJ whole genome shotgun (WGS) entry which is preliminary data.</text>
</comment>
<feature type="transmembrane region" description="Helical" evidence="3">
    <location>
        <begin position="480"/>
        <end position="499"/>
    </location>
</feature>
<sequence>MTLTEFQLSDETAHHLIEALLIIVMLILTAHSRRSLFGLPHPAVLPVPPELSLMRQPPVESPMQPSEGSPSNDRWSIGSTARLSLAAELENVQKEKRDLYIKLLEETNSRKALEKKLKLMESQNVTNASLLMQSLRDESSNKKQEQDNASELKKLVGRLELKLKQRETELAVLQDKFDVLHKAYEARKDGDEEFQRIAQVNSALQKENAELRFHLGQKRGRGPDYSDVVRENKELIQKIGVLEKQAAEMEIERRKHEDLKNLLGQLQETVEQEMADYKSKCKEELLQSQNSLRSELNKSSGNAQELAAIKAKHRKELEDRNDRFKKELQTCKNTFEDFLTETKMRHQEELKQLEKRIRKGVDETDRTIIQTSIPPPTRKVNLHINTDNQNNTPPKTPPTASPAKTPATSDMNPSALTTRVASRGILSRFTLRGGYGGEHHTKVVPPTGNKIVDDINAADAKLYGHGYLLPGETVPGKSKILFIGGFILGFGFPVFAAAWQKSYPFPSFSISDYLP</sequence>
<evidence type="ECO:0000256" key="2">
    <source>
        <dbReference type="SAM" id="MobiDB-lite"/>
    </source>
</evidence>
<evidence type="ECO:0000256" key="3">
    <source>
        <dbReference type="SAM" id="Phobius"/>
    </source>
</evidence>
<name>A0A2P6N9H5_9EUKA</name>
<organism evidence="4 5">
    <name type="scientific">Planoprotostelium fungivorum</name>
    <dbReference type="NCBI Taxonomy" id="1890364"/>
    <lineage>
        <taxon>Eukaryota</taxon>
        <taxon>Amoebozoa</taxon>
        <taxon>Evosea</taxon>
        <taxon>Variosea</taxon>
        <taxon>Cavosteliida</taxon>
        <taxon>Cavosteliaceae</taxon>
        <taxon>Planoprotostelium</taxon>
    </lineage>
</organism>
<accession>A0A2P6N9H5</accession>
<keyword evidence="3" id="KW-0812">Transmembrane</keyword>
<feature type="coiled-coil region" evidence="1">
    <location>
        <begin position="232"/>
        <end position="276"/>
    </location>
</feature>
<dbReference type="EMBL" id="MDYQ01000144">
    <property type="protein sequence ID" value="PRP80590.1"/>
    <property type="molecule type" value="Genomic_DNA"/>
</dbReference>
<gene>
    <name evidence="4" type="ORF">PROFUN_12352</name>
</gene>
<dbReference type="Proteomes" id="UP000241769">
    <property type="component" value="Unassembled WGS sequence"/>
</dbReference>
<proteinExistence type="predicted"/>
<keyword evidence="3" id="KW-1133">Transmembrane helix</keyword>
<dbReference type="AlphaFoldDB" id="A0A2P6N9H5"/>
<feature type="coiled-coil region" evidence="1">
    <location>
        <begin position="103"/>
        <end position="176"/>
    </location>
</feature>
<evidence type="ECO:0000313" key="5">
    <source>
        <dbReference type="Proteomes" id="UP000241769"/>
    </source>
</evidence>
<feature type="compositionally biased region" description="Polar residues" evidence="2">
    <location>
        <begin position="63"/>
        <end position="74"/>
    </location>
</feature>
<keyword evidence="1" id="KW-0175">Coiled coil</keyword>